<evidence type="ECO:0000256" key="5">
    <source>
        <dbReference type="ARBA" id="ARBA00022516"/>
    </source>
</evidence>
<evidence type="ECO:0000256" key="6">
    <source>
        <dbReference type="ARBA" id="ARBA00022679"/>
    </source>
</evidence>
<keyword evidence="9" id="KW-0067">ATP-binding</keyword>
<keyword evidence="15" id="KW-1185">Reference proteome</keyword>
<dbReference type="PRINTS" id="PR00473">
    <property type="entry name" value="GALCTOKINASE"/>
</dbReference>
<dbReference type="Pfam" id="PF00288">
    <property type="entry name" value="GHMP_kinases_N"/>
    <property type="match status" value="1"/>
</dbReference>
<dbReference type="InterPro" id="IPR006204">
    <property type="entry name" value="GHMP_kinase_N_dom"/>
</dbReference>
<organism evidence="14 15">
    <name type="scientific">Neptuniibacter caesariensis</name>
    <dbReference type="NCBI Taxonomy" id="207954"/>
    <lineage>
        <taxon>Bacteria</taxon>
        <taxon>Pseudomonadati</taxon>
        <taxon>Pseudomonadota</taxon>
        <taxon>Gammaproteobacteria</taxon>
        <taxon>Oceanospirillales</taxon>
        <taxon>Oceanospirillaceae</taxon>
        <taxon>Neptuniibacter</taxon>
    </lineage>
</organism>
<dbReference type="RefSeq" id="WP_007022493.1">
    <property type="nucleotide sequence ID" value="NZ_CH724127.1"/>
</dbReference>
<dbReference type="SUPFAM" id="SSF54211">
    <property type="entry name" value="Ribosomal protein S5 domain 2-like"/>
    <property type="match status" value="1"/>
</dbReference>
<keyword evidence="5" id="KW-0444">Lipid biosynthesis</keyword>
<evidence type="ECO:0000256" key="4">
    <source>
        <dbReference type="ARBA" id="ARBA00022490"/>
    </source>
</evidence>
<dbReference type="GO" id="GO:0006012">
    <property type="term" value="P:galactose metabolic process"/>
    <property type="evidence" value="ECO:0007669"/>
    <property type="project" value="InterPro"/>
</dbReference>
<dbReference type="InterPro" id="IPR006203">
    <property type="entry name" value="GHMP_knse_ATP-bd_CS"/>
</dbReference>
<dbReference type="GO" id="GO:0005829">
    <property type="term" value="C:cytosol"/>
    <property type="evidence" value="ECO:0007669"/>
    <property type="project" value="TreeGrafter"/>
</dbReference>
<keyword evidence="6" id="KW-0808">Transferase</keyword>
<comment type="caution">
    <text evidence="14">The sequence shown here is derived from an EMBL/GenBank/DDBJ whole genome shotgun (WGS) entry which is preliminary data.</text>
</comment>
<comment type="similarity">
    <text evidence="2">Belongs to the GHMP kinase family. Mevalonate kinase subfamily.</text>
</comment>
<dbReference type="PANTHER" id="PTHR43290">
    <property type="entry name" value="MEVALONATE KINASE"/>
    <property type="match status" value="1"/>
</dbReference>
<accession>A0A7U8C542</accession>
<sequence>MKAQAPGKLILSGEHSVVYGAPAIATAVAQQATAFFVPNNSDCIEIVSAGLGTLTLPLVDIANGKLAADEKFSDFSNGVLAINQVLDHPLKLIAYCLAYAGFEQPGRVLIESDIPTGSGMGSSAAVIAAVLRMAGVKEPAEQFVQSIRYCERLQHGRGSVIDASAVALGGMIKVESGKADKLNLSLGEGWYVWNSGQPESSTGQTVAWVSDHHADSAIWKDFSAVTRELIDSIGNGDHPSIRNLVNENQRLLNNIGVVPEAVMDVTDKIYQMGGAAKICGAGALNGHAGGQVLAYLPGEGVDHLQDQLMISLAPLKQASIGASCVDD</sequence>
<evidence type="ECO:0000313" key="15">
    <source>
        <dbReference type="Proteomes" id="UP000002171"/>
    </source>
</evidence>
<evidence type="ECO:0000256" key="8">
    <source>
        <dbReference type="ARBA" id="ARBA00022777"/>
    </source>
</evidence>
<protein>
    <recommendedName>
        <fullName evidence="3">mevalonate kinase</fullName>
        <ecNumber evidence="3">2.7.1.36</ecNumber>
    </recommendedName>
</protein>
<evidence type="ECO:0000256" key="3">
    <source>
        <dbReference type="ARBA" id="ARBA00012103"/>
    </source>
</evidence>
<dbReference type="InterPro" id="IPR036554">
    <property type="entry name" value="GHMP_kinase_C_sf"/>
</dbReference>
<evidence type="ECO:0000256" key="7">
    <source>
        <dbReference type="ARBA" id="ARBA00022741"/>
    </source>
</evidence>
<dbReference type="GO" id="GO:0004496">
    <property type="term" value="F:mevalonate kinase activity"/>
    <property type="evidence" value="ECO:0007669"/>
    <property type="project" value="UniProtKB-EC"/>
</dbReference>
<dbReference type="AlphaFoldDB" id="A0A7U8C542"/>
<dbReference type="InterPro" id="IPR006205">
    <property type="entry name" value="Mev_gal_kin"/>
</dbReference>
<keyword evidence="10" id="KW-0460">Magnesium</keyword>
<dbReference type="InterPro" id="IPR014721">
    <property type="entry name" value="Ribsml_uS5_D2-typ_fold_subgr"/>
</dbReference>
<comment type="pathway">
    <text evidence="12">Isoprenoid biosynthesis; isopentenyl diphosphate biosynthesis via mevalonate pathway; isopentenyl diphosphate from (R)-mevalonate: step 1/3.</text>
</comment>
<evidence type="ECO:0000259" key="13">
    <source>
        <dbReference type="Pfam" id="PF00288"/>
    </source>
</evidence>
<dbReference type="InterPro" id="IPR000705">
    <property type="entry name" value="Galactokinase"/>
</dbReference>
<keyword evidence="8 14" id="KW-0418">Kinase</keyword>
<evidence type="ECO:0000256" key="10">
    <source>
        <dbReference type="ARBA" id="ARBA00022842"/>
    </source>
</evidence>
<dbReference type="Gene3D" id="3.30.230.10">
    <property type="match status" value="1"/>
</dbReference>
<evidence type="ECO:0000256" key="1">
    <source>
        <dbReference type="ARBA" id="ARBA00004496"/>
    </source>
</evidence>
<evidence type="ECO:0000256" key="12">
    <source>
        <dbReference type="ARBA" id="ARBA00029438"/>
    </source>
</evidence>
<evidence type="ECO:0000256" key="2">
    <source>
        <dbReference type="ARBA" id="ARBA00006495"/>
    </source>
</evidence>
<dbReference type="PRINTS" id="PR00959">
    <property type="entry name" value="MEVGALKINASE"/>
</dbReference>
<dbReference type="PROSITE" id="PS00627">
    <property type="entry name" value="GHMP_KINASES_ATP"/>
    <property type="match status" value="1"/>
</dbReference>
<dbReference type="PANTHER" id="PTHR43290:SF2">
    <property type="entry name" value="MEVALONATE KINASE"/>
    <property type="match status" value="1"/>
</dbReference>
<dbReference type="SUPFAM" id="SSF55060">
    <property type="entry name" value="GHMP Kinase, C-terminal domain"/>
    <property type="match status" value="1"/>
</dbReference>
<dbReference type="Proteomes" id="UP000002171">
    <property type="component" value="Unassembled WGS sequence"/>
</dbReference>
<evidence type="ECO:0000256" key="9">
    <source>
        <dbReference type="ARBA" id="ARBA00022840"/>
    </source>
</evidence>
<dbReference type="Gene3D" id="3.30.70.890">
    <property type="entry name" value="GHMP kinase, C-terminal domain"/>
    <property type="match status" value="1"/>
</dbReference>
<keyword evidence="11" id="KW-0443">Lipid metabolism</keyword>
<dbReference type="EC" id="2.7.1.36" evidence="3"/>
<evidence type="ECO:0000313" key="14">
    <source>
        <dbReference type="EMBL" id="EAR60275.1"/>
    </source>
</evidence>
<dbReference type="GO" id="GO:0005524">
    <property type="term" value="F:ATP binding"/>
    <property type="evidence" value="ECO:0007669"/>
    <property type="project" value="UniProtKB-KW"/>
</dbReference>
<name>A0A7U8C542_NEPCE</name>
<reference evidence="14 15" key="1">
    <citation type="submission" date="2006-02" db="EMBL/GenBank/DDBJ databases">
        <authorList>
            <person name="Pinhassi J."/>
            <person name="Pedros-Alio C."/>
            <person name="Ferriera S."/>
            <person name="Johnson J."/>
            <person name="Kravitz S."/>
            <person name="Halpern A."/>
            <person name="Remington K."/>
            <person name="Beeson K."/>
            <person name="Tran B."/>
            <person name="Rogers Y.-H."/>
            <person name="Friedman R."/>
            <person name="Venter J.C."/>
        </authorList>
    </citation>
    <scope>NUCLEOTIDE SEQUENCE [LARGE SCALE GENOMIC DNA]</scope>
    <source>
        <strain evidence="14 15">MED92</strain>
    </source>
</reference>
<dbReference type="InterPro" id="IPR020568">
    <property type="entry name" value="Ribosomal_Su5_D2-typ_SF"/>
</dbReference>
<keyword evidence="7" id="KW-0547">Nucleotide-binding</keyword>
<dbReference type="OrthoDB" id="9764892at2"/>
<gene>
    <name evidence="14" type="ORF">MED92_02379</name>
</gene>
<dbReference type="GO" id="GO:0004335">
    <property type="term" value="F:galactokinase activity"/>
    <property type="evidence" value="ECO:0007669"/>
    <property type="project" value="InterPro"/>
</dbReference>
<dbReference type="EMBL" id="AAOW01000020">
    <property type="protein sequence ID" value="EAR60275.1"/>
    <property type="molecule type" value="Genomic_DNA"/>
</dbReference>
<dbReference type="GO" id="GO:0019287">
    <property type="term" value="P:isopentenyl diphosphate biosynthetic process, mevalonate pathway"/>
    <property type="evidence" value="ECO:0007669"/>
    <property type="project" value="UniProtKB-UniPathway"/>
</dbReference>
<comment type="subcellular location">
    <subcellularLocation>
        <location evidence="1">Cytoplasm</location>
    </subcellularLocation>
</comment>
<evidence type="ECO:0000256" key="11">
    <source>
        <dbReference type="ARBA" id="ARBA00023098"/>
    </source>
</evidence>
<feature type="domain" description="GHMP kinase N-terminal" evidence="13">
    <location>
        <begin position="94"/>
        <end position="170"/>
    </location>
</feature>
<proteinExistence type="inferred from homology"/>
<keyword evidence="4" id="KW-0963">Cytoplasm</keyword>
<dbReference type="UniPathway" id="UPA00057">
    <property type="reaction ID" value="UER00098"/>
</dbReference>